<keyword evidence="1" id="KW-0472">Membrane</keyword>
<dbReference type="RefSeq" id="WP_069416357.1">
    <property type="nucleotide sequence ID" value="NZ_JACKUL010000039.1"/>
</dbReference>
<dbReference type="Proteomes" id="UP000094053">
    <property type="component" value="Unassembled WGS sequence"/>
</dbReference>
<dbReference type="AlphaFoldDB" id="A0A1E3RCC7"/>
<feature type="transmembrane region" description="Helical" evidence="1">
    <location>
        <begin position="106"/>
        <end position="126"/>
    </location>
</feature>
<sequence length="138" mass="15090">MTTTPTRTPTRFVEVTLIVFGLYALAIGLFMLFAPGAFFDTLGNFGVRNDHYIFDNATFEIPQGLLLLAAVRRPSWRVPALAFATVHWALHSVSHIVDPHHGAGDWIGWLEAGGLVFTTAILAMALRASIIDAKARQA</sequence>
<keyword evidence="1" id="KW-1133">Transmembrane helix</keyword>
<proteinExistence type="predicted"/>
<accession>A0A1E3RCC7</accession>
<gene>
    <name evidence="2" type="ORF">BHQ18_25035</name>
</gene>
<comment type="caution">
    <text evidence="2">The sequence shown here is derived from an EMBL/GenBank/DDBJ whole genome shotgun (WGS) entry which is preliminary data.</text>
</comment>
<keyword evidence="3" id="KW-1185">Reference proteome</keyword>
<evidence type="ECO:0000313" key="3">
    <source>
        <dbReference type="Proteomes" id="UP000094053"/>
    </source>
</evidence>
<feature type="transmembrane region" description="Helical" evidence="1">
    <location>
        <begin position="12"/>
        <end position="34"/>
    </location>
</feature>
<dbReference type="OrthoDB" id="3831267at2"/>
<name>A0A1E3RCC7_MYCFV</name>
<evidence type="ECO:0000313" key="2">
    <source>
        <dbReference type="EMBL" id="ODQ87072.1"/>
    </source>
</evidence>
<dbReference type="EMBL" id="MIHA01000025">
    <property type="protein sequence ID" value="ODQ87072.1"/>
    <property type="molecule type" value="Genomic_DNA"/>
</dbReference>
<evidence type="ECO:0000256" key="1">
    <source>
        <dbReference type="SAM" id="Phobius"/>
    </source>
</evidence>
<organism evidence="2 3">
    <name type="scientific">Mycolicibacterium flavescens</name>
    <name type="common">Mycobacterium flavescens</name>
    <dbReference type="NCBI Taxonomy" id="1776"/>
    <lineage>
        <taxon>Bacteria</taxon>
        <taxon>Bacillati</taxon>
        <taxon>Actinomycetota</taxon>
        <taxon>Actinomycetes</taxon>
        <taxon>Mycobacteriales</taxon>
        <taxon>Mycobacteriaceae</taxon>
        <taxon>Mycolicibacterium</taxon>
    </lineage>
</organism>
<protein>
    <submittedName>
        <fullName evidence="2">Uncharacterized protein</fullName>
    </submittedName>
</protein>
<reference evidence="3" key="1">
    <citation type="submission" date="2016-09" db="EMBL/GenBank/DDBJ databases">
        <authorList>
            <person name="Greninger A.L."/>
            <person name="Jerome K.R."/>
            <person name="Mcnair B."/>
            <person name="Wallis C."/>
            <person name="Fang F."/>
        </authorList>
    </citation>
    <scope>NUCLEOTIDE SEQUENCE [LARGE SCALE GENOMIC DNA]</scope>
    <source>
        <strain evidence="3">M6</strain>
    </source>
</reference>
<keyword evidence="1" id="KW-0812">Transmembrane</keyword>